<evidence type="ECO:0000256" key="2">
    <source>
        <dbReference type="RuleBase" id="RU003457"/>
    </source>
</evidence>
<evidence type="ECO:0000259" key="4">
    <source>
        <dbReference type="Pfam" id="PF05726"/>
    </source>
</evidence>
<evidence type="ECO:0000259" key="3">
    <source>
        <dbReference type="Pfam" id="PF02678"/>
    </source>
</evidence>
<proteinExistence type="inferred from homology"/>
<organism evidence="5 6">
    <name type="scientific">Paraburkholderia edwinii</name>
    <dbReference type="NCBI Taxonomy" id="2861782"/>
    <lineage>
        <taxon>Bacteria</taxon>
        <taxon>Pseudomonadati</taxon>
        <taxon>Pseudomonadota</taxon>
        <taxon>Betaproteobacteria</taxon>
        <taxon>Burkholderiales</taxon>
        <taxon>Burkholderiaceae</taxon>
        <taxon>Paraburkholderia</taxon>
    </lineage>
</organism>
<sequence length="290" mass="31656">MSSTRTIERTYPAVRTTEGGGFIVHRPFPTRMLMDFDPFLLLDEMGPIDYAPGEAKGAPDHPHRGFETVTYVLEGQFGHKDSAGHSGTLHAGDVQWMTAGAGVVHSEMPDPSFVETGGRVHGLQLWVNLPRPDKMIAPHYQEIPSTRIPVATSADGKVRVKVIAGEALGAKAVIETRTPILYQHFTLQPGAQLVHPVPREYRVFAYGLSGTGLYGEGRQSIEARKMVVFNSDGDSITLAAGDEPLDVLLFGGVPLNEPVVRYGPFVMNTEDEIRQAVIDYQAGRMGRIAH</sequence>
<evidence type="ECO:0000313" key="6">
    <source>
        <dbReference type="Proteomes" id="UP000826462"/>
    </source>
</evidence>
<feature type="domain" description="Pirin N-terminal" evidence="3">
    <location>
        <begin position="25"/>
        <end position="127"/>
    </location>
</feature>
<protein>
    <submittedName>
        <fullName evidence="5">Pirin family protein</fullName>
    </submittedName>
</protein>
<reference evidence="5 6" key="1">
    <citation type="submission" date="2021-07" db="EMBL/GenBank/DDBJ databases">
        <title>Paraburkholderia edwinii protects Aspergillus sp. from phenazines by acting as a toxin sponge.</title>
        <authorList>
            <person name="Dahlstrom K.M."/>
            <person name="Newman D.K."/>
        </authorList>
    </citation>
    <scope>NUCLEOTIDE SEQUENCE [LARGE SCALE GENOMIC DNA]</scope>
    <source>
        <strain evidence="5 6">Pe01</strain>
    </source>
</reference>
<dbReference type="PANTHER" id="PTHR13903">
    <property type="entry name" value="PIRIN-RELATED"/>
    <property type="match status" value="1"/>
</dbReference>
<evidence type="ECO:0000256" key="1">
    <source>
        <dbReference type="ARBA" id="ARBA00008416"/>
    </source>
</evidence>
<dbReference type="InterPro" id="IPR008778">
    <property type="entry name" value="Pirin_C_dom"/>
</dbReference>
<dbReference type="EMBL" id="CP080095">
    <property type="protein sequence ID" value="QYD70343.1"/>
    <property type="molecule type" value="Genomic_DNA"/>
</dbReference>
<dbReference type="Proteomes" id="UP000826462">
    <property type="component" value="Chromosome 1"/>
</dbReference>
<dbReference type="Pfam" id="PF05726">
    <property type="entry name" value="Pirin_C"/>
    <property type="match status" value="1"/>
</dbReference>
<dbReference type="CDD" id="cd02247">
    <property type="entry name" value="cupin_pirin_C"/>
    <property type="match status" value="1"/>
</dbReference>
<accession>A0ABX8UTY3</accession>
<evidence type="ECO:0000313" key="5">
    <source>
        <dbReference type="EMBL" id="QYD70343.1"/>
    </source>
</evidence>
<dbReference type="Gene3D" id="2.60.120.10">
    <property type="entry name" value="Jelly Rolls"/>
    <property type="match status" value="2"/>
</dbReference>
<dbReference type="SUPFAM" id="SSF51182">
    <property type="entry name" value="RmlC-like cupins"/>
    <property type="match status" value="1"/>
</dbReference>
<dbReference type="InterPro" id="IPR003829">
    <property type="entry name" value="Pirin_N_dom"/>
</dbReference>
<dbReference type="Pfam" id="PF02678">
    <property type="entry name" value="Pirin"/>
    <property type="match status" value="1"/>
</dbReference>
<dbReference type="PANTHER" id="PTHR13903:SF31">
    <property type="entry name" value="CUPIN-DOMAIN CONTAINING PROTEIN"/>
    <property type="match status" value="1"/>
</dbReference>
<dbReference type="PIRSF" id="PIRSF006232">
    <property type="entry name" value="Pirin"/>
    <property type="match status" value="1"/>
</dbReference>
<dbReference type="InterPro" id="IPR012093">
    <property type="entry name" value="Pirin"/>
</dbReference>
<feature type="domain" description="Pirin C-terminal" evidence="4">
    <location>
        <begin position="182"/>
        <end position="286"/>
    </location>
</feature>
<name>A0ABX8UTY3_9BURK</name>
<dbReference type="CDD" id="cd02909">
    <property type="entry name" value="cupin_pirin_N"/>
    <property type="match status" value="1"/>
</dbReference>
<keyword evidence="6" id="KW-1185">Reference proteome</keyword>
<dbReference type="RefSeq" id="WP_219799658.1">
    <property type="nucleotide sequence ID" value="NZ_CP080095.1"/>
</dbReference>
<gene>
    <name evidence="5" type="ORF">KZJ38_08655</name>
</gene>
<dbReference type="InterPro" id="IPR011051">
    <property type="entry name" value="RmlC_Cupin_sf"/>
</dbReference>
<comment type="similarity">
    <text evidence="1 2">Belongs to the pirin family.</text>
</comment>
<dbReference type="InterPro" id="IPR014710">
    <property type="entry name" value="RmlC-like_jellyroll"/>
</dbReference>